<keyword evidence="5" id="KW-0677">Repeat</keyword>
<gene>
    <name evidence="9" type="ORF">GSOID_T00025378001</name>
</gene>
<dbReference type="GO" id="GO:0005737">
    <property type="term" value="C:cytoplasm"/>
    <property type="evidence" value="ECO:0007669"/>
    <property type="project" value="UniProtKB-SubCell"/>
</dbReference>
<evidence type="ECO:0000256" key="7">
    <source>
        <dbReference type="ARBA" id="ARBA00023136"/>
    </source>
</evidence>
<dbReference type="AlphaFoldDB" id="E4Y771"/>
<evidence type="ECO:0000256" key="5">
    <source>
        <dbReference type="ARBA" id="ARBA00022737"/>
    </source>
</evidence>
<feature type="domain" description="EF-hand" evidence="8">
    <location>
        <begin position="23"/>
        <end position="58"/>
    </location>
</feature>
<evidence type="ECO:0000256" key="4">
    <source>
        <dbReference type="ARBA" id="ARBA00022723"/>
    </source>
</evidence>
<reference evidence="9" key="1">
    <citation type="journal article" date="2010" name="Science">
        <title>Plasticity of animal genome architecture unmasked by rapid evolution of a pelagic tunicate.</title>
        <authorList>
            <person name="Denoeud F."/>
            <person name="Henriet S."/>
            <person name="Mungpakdee S."/>
            <person name="Aury J.M."/>
            <person name="Da Silva C."/>
            <person name="Brinkmann H."/>
            <person name="Mikhaleva J."/>
            <person name="Olsen L.C."/>
            <person name="Jubin C."/>
            <person name="Canestro C."/>
            <person name="Bouquet J.M."/>
            <person name="Danks G."/>
            <person name="Poulain J."/>
            <person name="Campsteijn C."/>
            <person name="Adamski M."/>
            <person name="Cross I."/>
            <person name="Yadetie F."/>
            <person name="Muffato M."/>
            <person name="Louis A."/>
            <person name="Butcher S."/>
            <person name="Tsagkogeorga G."/>
            <person name="Konrad A."/>
            <person name="Singh S."/>
            <person name="Jensen M.F."/>
            <person name="Cong E.H."/>
            <person name="Eikeseth-Otteraa H."/>
            <person name="Noel B."/>
            <person name="Anthouard V."/>
            <person name="Porcel B.M."/>
            <person name="Kachouri-Lafond R."/>
            <person name="Nishino A."/>
            <person name="Ugolini M."/>
            <person name="Chourrout P."/>
            <person name="Nishida H."/>
            <person name="Aasland R."/>
            <person name="Huzurbazar S."/>
            <person name="Westhof E."/>
            <person name="Delsuc F."/>
            <person name="Lehrach H."/>
            <person name="Reinhardt R."/>
            <person name="Weissenbach J."/>
            <person name="Roy S.W."/>
            <person name="Artiguenave F."/>
            <person name="Postlethwait J.H."/>
            <person name="Manak J.R."/>
            <person name="Thompson E.M."/>
            <person name="Jaillon O."/>
            <person name="Du Pasquier L."/>
            <person name="Boudinot P."/>
            <person name="Liberles D.A."/>
            <person name="Volff J.N."/>
            <person name="Philippe H."/>
            <person name="Lenhard B."/>
            <person name="Roest Crollius H."/>
            <person name="Wincker P."/>
            <person name="Chourrout D."/>
        </authorList>
    </citation>
    <scope>NUCLEOTIDE SEQUENCE [LARGE SCALE GENOMIC DNA]</scope>
</reference>
<dbReference type="PANTHER" id="PTHR46735:SF3">
    <property type="entry name" value="CALPAIN SMALL SUBUNIT 1-RELATED"/>
    <property type="match status" value="1"/>
</dbReference>
<dbReference type="PROSITE" id="PS00018">
    <property type="entry name" value="EF_HAND_1"/>
    <property type="match status" value="1"/>
</dbReference>
<dbReference type="InterPro" id="IPR018247">
    <property type="entry name" value="EF_Hand_1_Ca_BS"/>
</dbReference>
<evidence type="ECO:0000259" key="8">
    <source>
        <dbReference type="PROSITE" id="PS50222"/>
    </source>
</evidence>
<dbReference type="Proteomes" id="UP000011014">
    <property type="component" value="Unassembled WGS sequence"/>
</dbReference>
<dbReference type="GO" id="GO:0005509">
    <property type="term" value="F:calcium ion binding"/>
    <property type="evidence" value="ECO:0007669"/>
    <property type="project" value="InterPro"/>
</dbReference>
<evidence type="ECO:0000256" key="3">
    <source>
        <dbReference type="ARBA" id="ARBA00022490"/>
    </source>
</evidence>
<evidence type="ECO:0000256" key="6">
    <source>
        <dbReference type="ARBA" id="ARBA00022837"/>
    </source>
</evidence>
<accession>E4Y771</accession>
<dbReference type="GO" id="GO:0012505">
    <property type="term" value="C:endomembrane system"/>
    <property type="evidence" value="ECO:0007669"/>
    <property type="project" value="UniProtKB-SubCell"/>
</dbReference>
<sequence>MIDMFDVDKTKQISFEEFQQLWAYLGNLRDAFNQFDVDKGGAIDAQELTEAIKQLGFNLSRNFINVLMAKFDFSGDGFIQFDGFVMLLIKIKQLTAAFQEIF</sequence>
<dbReference type="Pfam" id="PF13499">
    <property type="entry name" value="EF-hand_7"/>
    <property type="match status" value="1"/>
</dbReference>
<dbReference type="PANTHER" id="PTHR46735">
    <property type="entry name" value="CALPAIN, SMALL SUBUNIT 1 A-RELATED"/>
    <property type="match status" value="1"/>
</dbReference>
<keyword evidence="4" id="KW-0479">Metal-binding</keyword>
<keyword evidence="3" id="KW-0963">Cytoplasm</keyword>
<comment type="subcellular location">
    <subcellularLocation>
        <location evidence="2">Cytoplasm</location>
    </subcellularLocation>
    <subcellularLocation>
        <location evidence="1">Endomembrane system</location>
    </subcellularLocation>
</comment>
<protein>
    <recommendedName>
        <fullName evidence="8">EF-hand domain-containing protein</fullName>
    </recommendedName>
</protein>
<dbReference type="PROSITE" id="PS50222">
    <property type="entry name" value="EF_HAND_2"/>
    <property type="match status" value="1"/>
</dbReference>
<dbReference type="InterPro" id="IPR002048">
    <property type="entry name" value="EF_hand_dom"/>
</dbReference>
<evidence type="ECO:0000313" key="9">
    <source>
        <dbReference type="EMBL" id="CBY31471.1"/>
    </source>
</evidence>
<organism evidence="9">
    <name type="scientific">Oikopleura dioica</name>
    <name type="common">Tunicate</name>
    <dbReference type="NCBI Taxonomy" id="34765"/>
    <lineage>
        <taxon>Eukaryota</taxon>
        <taxon>Metazoa</taxon>
        <taxon>Chordata</taxon>
        <taxon>Tunicata</taxon>
        <taxon>Appendicularia</taxon>
        <taxon>Copelata</taxon>
        <taxon>Oikopleuridae</taxon>
        <taxon>Oikopleura</taxon>
    </lineage>
</organism>
<dbReference type="SMART" id="SM00054">
    <property type="entry name" value="EFh"/>
    <property type="match status" value="3"/>
</dbReference>
<proteinExistence type="predicted"/>
<keyword evidence="7" id="KW-0472">Membrane</keyword>
<keyword evidence="6" id="KW-0106">Calcium</keyword>
<evidence type="ECO:0000256" key="2">
    <source>
        <dbReference type="ARBA" id="ARBA00004496"/>
    </source>
</evidence>
<dbReference type="InterPro" id="IPR011992">
    <property type="entry name" value="EF-hand-dom_pair"/>
</dbReference>
<evidence type="ECO:0000256" key="1">
    <source>
        <dbReference type="ARBA" id="ARBA00004308"/>
    </source>
</evidence>
<dbReference type="Gene3D" id="1.10.238.10">
    <property type="entry name" value="EF-hand"/>
    <property type="match status" value="1"/>
</dbReference>
<dbReference type="SUPFAM" id="SSF47473">
    <property type="entry name" value="EF-hand"/>
    <property type="match status" value="1"/>
</dbReference>
<dbReference type="EMBL" id="FN654304">
    <property type="protein sequence ID" value="CBY31471.1"/>
    <property type="molecule type" value="Genomic_DNA"/>
</dbReference>
<name>E4Y771_OIKDI</name>